<dbReference type="Proteomes" id="UP000663828">
    <property type="component" value="Unassembled WGS sequence"/>
</dbReference>
<evidence type="ECO:0000313" key="1">
    <source>
        <dbReference type="EMBL" id="CAF1069601.1"/>
    </source>
</evidence>
<dbReference type="OrthoDB" id="117690at2759"/>
<dbReference type="Proteomes" id="UP000663852">
    <property type="component" value="Unassembled WGS sequence"/>
</dbReference>
<comment type="caution">
    <text evidence="2">The sequence shown here is derived from an EMBL/GenBank/DDBJ whole genome shotgun (WGS) entry which is preliminary data.</text>
</comment>
<dbReference type="AlphaFoldDB" id="A0A815M2G3"/>
<protein>
    <submittedName>
        <fullName evidence="2">Uncharacterized protein</fullName>
    </submittedName>
</protein>
<dbReference type="EMBL" id="CAJNOJ010000363">
    <property type="protein sequence ID" value="CAF1418195.1"/>
    <property type="molecule type" value="Genomic_DNA"/>
</dbReference>
<reference evidence="2" key="1">
    <citation type="submission" date="2021-02" db="EMBL/GenBank/DDBJ databases">
        <authorList>
            <person name="Nowell W R."/>
        </authorList>
    </citation>
    <scope>NUCLEOTIDE SEQUENCE</scope>
</reference>
<accession>A0A815M2G3</accession>
<evidence type="ECO:0000313" key="4">
    <source>
        <dbReference type="Proteomes" id="UP000663852"/>
    </source>
</evidence>
<proteinExistence type="predicted"/>
<keyword evidence="3" id="KW-1185">Reference proteome</keyword>
<organism evidence="2 4">
    <name type="scientific">Adineta ricciae</name>
    <name type="common">Rotifer</name>
    <dbReference type="NCBI Taxonomy" id="249248"/>
    <lineage>
        <taxon>Eukaryota</taxon>
        <taxon>Metazoa</taxon>
        <taxon>Spiralia</taxon>
        <taxon>Gnathifera</taxon>
        <taxon>Rotifera</taxon>
        <taxon>Eurotatoria</taxon>
        <taxon>Bdelloidea</taxon>
        <taxon>Adinetida</taxon>
        <taxon>Adinetidae</taxon>
        <taxon>Adineta</taxon>
    </lineage>
</organism>
<gene>
    <name evidence="2" type="ORF">EDS130_LOCUS37256</name>
    <name evidence="1" type="ORF">XAT740_LOCUS16734</name>
</gene>
<evidence type="ECO:0000313" key="2">
    <source>
        <dbReference type="EMBL" id="CAF1418195.1"/>
    </source>
</evidence>
<evidence type="ECO:0000313" key="3">
    <source>
        <dbReference type="Proteomes" id="UP000663828"/>
    </source>
</evidence>
<name>A0A815M2G3_ADIRI</name>
<dbReference type="EMBL" id="CAJNOR010001074">
    <property type="protein sequence ID" value="CAF1069601.1"/>
    <property type="molecule type" value="Genomic_DNA"/>
</dbReference>
<sequence>MVFLNIIRECLNLNSGPLAGVNINDIVPSRLAVAREVTRQPNEIRECSGVELKDVANKGYLSISSDLCSDKFKQNSSLC</sequence>